<dbReference type="RefSeq" id="WP_305961569.1">
    <property type="nucleotide sequence ID" value="NZ_JAVAMQ010000001.1"/>
</dbReference>
<evidence type="ECO:0000256" key="8">
    <source>
        <dbReference type="ARBA" id="ARBA00022989"/>
    </source>
</evidence>
<keyword evidence="10 11" id="KW-0472">Membrane</keyword>
<protein>
    <recommendedName>
        <fullName evidence="11">Transport permease protein</fullName>
    </recommendedName>
</protein>
<keyword evidence="7" id="KW-0972">Capsule biogenesis/degradation</keyword>
<accession>A0ABT9J7A9</accession>
<gene>
    <name evidence="14" type="ORF">Q5Y72_01100</name>
</gene>
<dbReference type="Pfam" id="PF01061">
    <property type="entry name" value="ABC2_membrane"/>
    <property type="match status" value="1"/>
</dbReference>
<evidence type="ECO:0000256" key="2">
    <source>
        <dbReference type="ARBA" id="ARBA00007783"/>
    </source>
</evidence>
<dbReference type="EMBL" id="JAVAMQ010000001">
    <property type="protein sequence ID" value="MDP5305695.1"/>
    <property type="molecule type" value="Genomic_DNA"/>
</dbReference>
<dbReference type="InterPro" id="IPR000412">
    <property type="entry name" value="ABC_2_transport"/>
</dbReference>
<dbReference type="PANTHER" id="PTHR30413">
    <property type="entry name" value="INNER MEMBRANE TRANSPORT PERMEASE"/>
    <property type="match status" value="1"/>
</dbReference>
<keyword evidence="9" id="KW-0625">Polysaccharide transport</keyword>
<dbReference type="PANTHER" id="PTHR30413:SF10">
    <property type="entry name" value="CAPSULE POLYSACCHARIDE EXPORT INNER-MEMBRANE PROTEIN CTRC"/>
    <property type="match status" value="1"/>
</dbReference>
<evidence type="ECO:0000313" key="14">
    <source>
        <dbReference type="EMBL" id="MDP5305695.1"/>
    </source>
</evidence>
<feature type="transmembrane region" description="Helical" evidence="11">
    <location>
        <begin position="258"/>
        <end position="277"/>
    </location>
</feature>
<feature type="compositionally biased region" description="Low complexity" evidence="12">
    <location>
        <begin position="13"/>
        <end position="25"/>
    </location>
</feature>
<evidence type="ECO:0000313" key="15">
    <source>
        <dbReference type="Proteomes" id="UP001224997"/>
    </source>
</evidence>
<comment type="similarity">
    <text evidence="2 11">Belongs to the ABC-2 integral membrane protein family.</text>
</comment>
<evidence type="ECO:0000259" key="13">
    <source>
        <dbReference type="PROSITE" id="PS51012"/>
    </source>
</evidence>
<keyword evidence="3 11" id="KW-0813">Transport</keyword>
<feature type="transmembrane region" description="Helical" evidence="11">
    <location>
        <begin position="135"/>
        <end position="160"/>
    </location>
</feature>
<keyword evidence="15" id="KW-1185">Reference proteome</keyword>
<evidence type="ECO:0000256" key="3">
    <source>
        <dbReference type="ARBA" id="ARBA00022448"/>
    </source>
</evidence>
<evidence type="ECO:0000256" key="12">
    <source>
        <dbReference type="SAM" id="MobiDB-lite"/>
    </source>
</evidence>
<evidence type="ECO:0000256" key="10">
    <source>
        <dbReference type="ARBA" id="ARBA00023136"/>
    </source>
</evidence>
<keyword evidence="6 11" id="KW-0812">Transmembrane</keyword>
<organism evidence="14 15">
    <name type="scientific">Paracoccus spongiarum</name>
    <dbReference type="NCBI Taxonomy" id="3064387"/>
    <lineage>
        <taxon>Bacteria</taxon>
        <taxon>Pseudomonadati</taxon>
        <taxon>Pseudomonadota</taxon>
        <taxon>Alphaproteobacteria</taxon>
        <taxon>Rhodobacterales</taxon>
        <taxon>Paracoccaceae</taxon>
        <taxon>Paracoccus</taxon>
    </lineage>
</organism>
<feature type="transmembrane region" description="Helical" evidence="11">
    <location>
        <begin position="203"/>
        <end position="221"/>
    </location>
</feature>
<keyword evidence="4 11" id="KW-1003">Cell membrane</keyword>
<evidence type="ECO:0000256" key="1">
    <source>
        <dbReference type="ARBA" id="ARBA00004651"/>
    </source>
</evidence>
<keyword evidence="5" id="KW-0762">Sugar transport</keyword>
<dbReference type="InterPro" id="IPR047817">
    <property type="entry name" value="ABC2_TM_bact-type"/>
</dbReference>
<name>A0ABT9J7A9_9RHOB</name>
<dbReference type="PROSITE" id="PS51012">
    <property type="entry name" value="ABC_TM2"/>
    <property type="match status" value="1"/>
</dbReference>
<feature type="region of interest" description="Disordered" evidence="12">
    <location>
        <begin position="1"/>
        <end position="27"/>
    </location>
</feature>
<feature type="transmembrane region" description="Helical" evidence="11">
    <location>
        <begin position="172"/>
        <end position="197"/>
    </location>
</feature>
<evidence type="ECO:0000256" key="5">
    <source>
        <dbReference type="ARBA" id="ARBA00022597"/>
    </source>
</evidence>
<keyword evidence="8 11" id="KW-1133">Transmembrane helix</keyword>
<dbReference type="PRINTS" id="PR00164">
    <property type="entry name" value="ABC2TRNSPORT"/>
</dbReference>
<feature type="transmembrane region" description="Helical" evidence="11">
    <location>
        <begin position="60"/>
        <end position="81"/>
    </location>
</feature>
<feature type="transmembrane region" description="Helical" evidence="11">
    <location>
        <begin position="93"/>
        <end position="115"/>
    </location>
</feature>
<evidence type="ECO:0000256" key="11">
    <source>
        <dbReference type="RuleBase" id="RU361157"/>
    </source>
</evidence>
<evidence type="ECO:0000256" key="4">
    <source>
        <dbReference type="ARBA" id="ARBA00022475"/>
    </source>
</evidence>
<comment type="caution">
    <text evidence="14">The sequence shown here is derived from an EMBL/GenBank/DDBJ whole genome shotgun (WGS) entry which is preliminary data.</text>
</comment>
<dbReference type="InterPro" id="IPR013525">
    <property type="entry name" value="ABC2_TM"/>
</dbReference>
<comment type="subcellular location">
    <subcellularLocation>
        <location evidence="11">Cell inner membrane</location>
        <topology evidence="11">Multi-pass membrane protein</topology>
    </subcellularLocation>
    <subcellularLocation>
        <location evidence="1">Cell membrane</location>
        <topology evidence="1">Multi-pass membrane protein</topology>
    </subcellularLocation>
</comment>
<proteinExistence type="inferred from homology"/>
<reference evidence="14 15" key="1">
    <citation type="submission" date="2023-08" db="EMBL/GenBank/DDBJ databases">
        <authorList>
            <person name="Park J.-S."/>
        </authorList>
    </citation>
    <scope>NUCLEOTIDE SEQUENCE [LARGE SCALE GENOMIC DNA]</scope>
    <source>
        <strain evidence="14 15">2205BS29-5</strain>
    </source>
</reference>
<evidence type="ECO:0000256" key="6">
    <source>
        <dbReference type="ARBA" id="ARBA00022692"/>
    </source>
</evidence>
<evidence type="ECO:0000256" key="9">
    <source>
        <dbReference type="ARBA" id="ARBA00023047"/>
    </source>
</evidence>
<feature type="domain" description="ABC transmembrane type-2" evidence="13">
    <location>
        <begin position="59"/>
        <end position="280"/>
    </location>
</feature>
<sequence length="287" mass="31796">MSRNPAPSIPSRAAPGTAGTPAATPRLRPVHRQRSFASLRAISALVLREMATSYGRSPGGYFWAIAEPVGGIVLLTAIFSLGFRSPPMGTNFAIFYATGVVPFFAFMSLSTKVAQSIRQSRQLLAYPAVTFMDAILAKVFFNVVTQLLVGYLVLSIIVLTQETRTDPQVLQIALAYAMAFTLAIGVGTVNCFLFTAFPWWQQVWSIVTRPLFLLSCIFFIFDDIPDAFQPYLWFNPLVHVVGQMRSAFYPAYRGDYVTPVYVFAVGLVLMAIGLLLLNRYHRDLLNS</sequence>
<dbReference type="Proteomes" id="UP001224997">
    <property type="component" value="Unassembled WGS sequence"/>
</dbReference>
<evidence type="ECO:0000256" key="7">
    <source>
        <dbReference type="ARBA" id="ARBA00022903"/>
    </source>
</evidence>